<proteinExistence type="predicted"/>
<dbReference type="EMBL" id="CAJNOQ010016957">
    <property type="protein sequence ID" value="CAF1390416.1"/>
    <property type="molecule type" value="Genomic_DNA"/>
</dbReference>
<keyword evidence="4" id="KW-1185">Reference proteome</keyword>
<protein>
    <submittedName>
        <fullName evidence="2">Uncharacterized protein</fullName>
    </submittedName>
</protein>
<dbReference type="AlphaFoldDB" id="A0A815KAE7"/>
<name>A0A815KAE7_9BILA</name>
<accession>A0A815KAE7</accession>
<dbReference type="EMBL" id="CAJOBC010082364">
    <property type="protein sequence ID" value="CAF4285037.1"/>
    <property type="molecule type" value="Genomic_DNA"/>
</dbReference>
<dbReference type="OrthoDB" id="10054605at2759"/>
<dbReference type="Proteomes" id="UP000663829">
    <property type="component" value="Unassembled WGS sequence"/>
</dbReference>
<sequence length="105" mass="11973">MLLSAVFKDVVNSDYIIITQALLKALKIPITNSNAMNEWREAIKQKFKNKRRLLQETSAIVKTKQEKFGKGQGRPPKKSKAESAERKIEKLIYVGDFNELKPLIG</sequence>
<evidence type="ECO:0000313" key="4">
    <source>
        <dbReference type="Proteomes" id="UP000663829"/>
    </source>
</evidence>
<gene>
    <name evidence="2" type="ORF">GPM918_LOCUS32765</name>
    <name evidence="3" type="ORF">SRO942_LOCUS33439</name>
</gene>
<reference evidence="2" key="1">
    <citation type="submission" date="2021-02" db="EMBL/GenBank/DDBJ databases">
        <authorList>
            <person name="Nowell W R."/>
        </authorList>
    </citation>
    <scope>NUCLEOTIDE SEQUENCE</scope>
</reference>
<dbReference type="Proteomes" id="UP000681722">
    <property type="component" value="Unassembled WGS sequence"/>
</dbReference>
<organism evidence="2 4">
    <name type="scientific">Didymodactylos carnosus</name>
    <dbReference type="NCBI Taxonomy" id="1234261"/>
    <lineage>
        <taxon>Eukaryota</taxon>
        <taxon>Metazoa</taxon>
        <taxon>Spiralia</taxon>
        <taxon>Gnathifera</taxon>
        <taxon>Rotifera</taxon>
        <taxon>Eurotatoria</taxon>
        <taxon>Bdelloidea</taxon>
        <taxon>Philodinida</taxon>
        <taxon>Philodinidae</taxon>
        <taxon>Didymodactylos</taxon>
    </lineage>
</organism>
<feature type="region of interest" description="Disordered" evidence="1">
    <location>
        <begin position="65"/>
        <end position="85"/>
    </location>
</feature>
<comment type="caution">
    <text evidence="2">The sequence shown here is derived from an EMBL/GenBank/DDBJ whole genome shotgun (WGS) entry which is preliminary data.</text>
</comment>
<evidence type="ECO:0000256" key="1">
    <source>
        <dbReference type="SAM" id="MobiDB-lite"/>
    </source>
</evidence>
<evidence type="ECO:0000313" key="2">
    <source>
        <dbReference type="EMBL" id="CAF1390416.1"/>
    </source>
</evidence>
<evidence type="ECO:0000313" key="3">
    <source>
        <dbReference type="EMBL" id="CAF4285037.1"/>
    </source>
</evidence>